<dbReference type="AlphaFoldDB" id="A0A8T2IQL9"/>
<sequence>MLLQQLCCIKNIPTPSPPDANVLQPEVTPVATQVTTKAIKRPLRPTQKTEIKRSSKLIEKLEKDECRGILEKEIIKEPYAYEFDFHYRSTEMAQREKQEKQKVAWLKMQTQLEGLKPCSSVNGHQPMAEDTPILFHPDASYSPKISPLPASAANGVEMLLLTILLSSCGQVMISGQHGRHSIYSSLYLGNTFNCLLAWLLSLVPSLNTHAEGNAPFNVVGIQQAWREEGLALYACLTPRGVAEQKSPKIRRQKGKEDLRGTSSFYQQVSLYLSQNTLQSVTWWSDEVTGRLHGKLFPLQLDVPAVRLSSVSTLNPAPEAVEKVFHSNHGFYWQTMETEEKLNPLAPEISSGSETQVVSVIVFERLLSDPAAFHHALHMILTEGLDICGLRLLHPQATDLCSFTDTIPLRYTESDTQTLPVLAMALRGTQAEHVWGNISGPFDPCLARLTDPCSLNAIYGFSRCDPIIQWARKSGRLLQDLSLWFGGRITPSGNFNIGIQNPQYRSQSPPKKGFNALQDIDLCRPTALLTATTLGDVFLVVSPSVSPLAYGDVLNMCFKRGFALQGLRRLRVSAKRAAMLNMSPTQVPIFCPIKPKPLNDAQPLKHHPEQRLHCLLLLLRKENVVHHTPGLIQALMNELAEQGLLGVVRTRISYLDEVEPALCFHISSYSDSLLQGLGGNLFSVPDASNISMRMLSLRPFVYEPEDEQVVVLTISGRCNMKKAGKFLRQILRPIQKPFKPTLGFGCQGFEILGLKMLPNLSRLQAKEITPYEVGDRSWQRSVENLISNPALLCALRRSHAFHTLAQSIKQLVPTLDTEHPQLIMSATPEVAFRQAVLIFTDGDLIPGTGDCKWQAESIFTYMISGPPVLYTVLLLKPHYWGRVMGKILRNIYQHNFHLVGMKPVALTPRACTQILPDGIKKNKDLCQSHCDYLTSAPCLVICLQRHNAVLKLLNLLGPEDPELCKGQDQHLWRAQFGTTTVQNGMYGSTSYQAAIRDIQHFFPEGLICEESTVLKVEQIPRRSSDTLLSCSTQRQTVKKPLHDQETSLSLDLPYSSALCQTTCLLFPPHTVRGSPPTCVQGLEQLAGKGFHITGARLTVFDQTQAQQVAELYNLGDHMSTKCSFLNDGPCLLVAAQRDNAVSCFTSLMDSVDWHYPPLQTFTSGVLCPHTESQANKMLSCFFDILTPESIHQISPRAS</sequence>
<dbReference type="OrthoDB" id="2162449at2759"/>
<dbReference type="InterPro" id="IPR034907">
    <property type="entry name" value="NDK-like_dom"/>
</dbReference>
<evidence type="ECO:0000256" key="3">
    <source>
        <dbReference type="PROSITE-ProRule" id="PRU00706"/>
    </source>
</evidence>
<dbReference type="PANTHER" id="PTHR43109">
    <property type="entry name" value="NUCLEOSIDE DIPHOSPHATE KINASE 7"/>
    <property type="match status" value="1"/>
</dbReference>
<dbReference type="InterPro" id="IPR036850">
    <property type="entry name" value="NDK-like_dom_sf"/>
</dbReference>
<protein>
    <recommendedName>
        <fullName evidence="4">Nucleoside diphosphate kinase-like domain-containing protein</fullName>
    </recommendedName>
</protein>
<dbReference type="SUPFAM" id="SSF54919">
    <property type="entry name" value="Nucleoside diphosphate kinase, NDK"/>
    <property type="match status" value="4"/>
</dbReference>
<comment type="similarity">
    <text evidence="3">Belongs to the NDK family.</text>
</comment>
<dbReference type="SMART" id="SM00562">
    <property type="entry name" value="NDK"/>
    <property type="match status" value="1"/>
</dbReference>
<evidence type="ECO:0000256" key="1">
    <source>
        <dbReference type="ARBA" id="ARBA00004496"/>
    </source>
</evidence>
<gene>
    <name evidence="5" type="ORF">GDO86_017482</name>
</gene>
<dbReference type="Gene3D" id="3.30.70.141">
    <property type="entry name" value="Nucleoside diphosphate kinase-like domain"/>
    <property type="match status" value="3"/>
</dbReference>
<dbReference type="Proteomes" id="UP000812440">
    <property type="component" value="Chromosome 9"/>
</dbReference>
<organism evidence="5 6">
    <name type="scientific">Hymenochirus boettgeri</name>
    <name type="common">Congo dwarf clawed frog</name>
    <dbReference type="NCBI Taxonomy" id="247094"/>
    <lineage>
        <taxon>Eukaryota</taxon>
        <taxon>Metazoa</taxon>
        <taxon>Chordata</taxon>
        <taxon>Craniata</taxon>
        <taxon>Vertebrata</taxon>
        <taxon>Euteleostomi</taxon>
        <taxon>Amphibia</taxon>
        <taxon>Batrachia</taxon>
        <taxon>Anura</taxon>
        <taxon>Pipoidea</taxon>
        <taxon>Pipidae</taxon>
        <taxon>Pipinae</taxon>
        <taxon>Hymenochirus</taxon>
    </lineage>
</organism>
<reference evidence="5" key="1">
    <citation type="thesis" date="2020" institute="ProQuest LLC" country="789 East Eisenhower Parkway, Ann Arbor, MI, USA">
        <title>Comparative Genomics and Chromosome Evolution.</title>
        <authorList>
            <person name="Mudd A.B."/>
        </authorList>
    </citation>
    <scope>NUCLEOTIDE SEQUENCE</scope>
    <source>
        <strain evidence="5">Female2</strain>
        <tissue evidence="5">Blood</tissue>
    </source>
</reference>
<accession>A0A8T2IQL9</accession>
<evidence type="ECO:0000256" key="2">
    <source>
        <dbReference type="ARBA" id="ARBA00022490"/>
    </source>
</evidence>
<proteinExistence type="inferred from homology"/>
<dbReference type="PANTHER" id="PTHR43109:SF3">
    <property type="entry name" value="DYNEIN AXONEMAL ASSEMBLY FACTOR 8"/>
    <property type="match status" value="1"/>
</dbReference>
<dbReference type="PROSITE" id="PS51374">
    <property type="entry name" value="NDPK_LIKE"/>
    <property type="match status" value="2"/>
</dbReference>
<name>A0A8T2IQL9_9PIPI</name>
<comment type="caution">
    <text evidence="3">Lacks conserved residue(s) required for the propagation of feature annotation.</text>
</comment>
<dbReference type="EMBL" id="JAACNH010000009">
    <property type="protein sequence ID" value="KAG8433208.1"/>
    <property type="molecule type" value="Genomic_DNA"/>
</dbReference>
<comment type="subcellular location">
    <subcellularLocation>
        <location evidence="1">Cytoplasm</location>
    </subcellularLocation>
</comment>
<dbReference type="GO" id="GO:0005879">
    <property type="term" value="C:axonemal microtubule"/>
    <property type="evidence" value="ECO:0007669"/>
    <property type="project" value="TreeGrafter"/>
</dbReference>
<feature type="domain" description="Nucleoside diphosphate kinase-like" evidence="4">
    <location>
        <begin position="867"/>
        <end position="1008"/>
    </location>
</feature>
<evidence type="ECO:0000313" key="5">
    <source>
        <dbReference type="EMBL" id="KAG8433208.1"/>
    </source>
</evidence>
<keyword evidence="6" id="KW-1185">Reference proteome</keyword>
<dbReference type="Pfam" id="PF00334">
    <property type="entry name" value="NDK"/>
    <property type="match status" value="1"/>
</dbReference>
<evidence type="ECO:0000313" key="6">
    <source>
        <dbReference type="Proteomes" id="UP000812440"/>
    </source>
</evidence>
<comment type="caution">
    <text evidence="5">The sequence shown here is derived from an EMBL/GenBank/DDBJ whole genome shotgun (WGS) entry which is preliminary data.</text>
</comment>
<evidence type="ECO:0000259" key="4">
    <source>
        <dbReference type="SMART" id="SM00562"/>
    </source>
</evidence>
<keyword evidence="2" id="KW-0963">Cytoplasm</keyword>